<protein>
    <recommendedName>
        <fullName evidence="5">Lipocalin-like domain-containing protein</fullName>
    </recommendedName>
</protein>
<evidence type="ECO:0008006" key="5">
    <source>
        <dbReference type="Google" id="ProtNLM"/>
    </source>
</evidence>
<reference evidence="1" key="2">
    <citation type="submission" date="2021-08" db="EMBL/GenBank/DDBJ databases">
        <title>Prevotella lacticifex sp. nov., isolated from rumen of cow.</title>
        <authorList>
            <person name="Shinkai T."/>
            <person name="Ikeyama N."/>
            <person name="Kumagai M."/>
            <person name="Ohmori H."/>
            <person name="Sakamoto M."/>
            <person name="Ohkuma M."/>
            <person name="Mitsumori M."/>
        </authorList>
    </citation>
    <scope>NUCLEOTIDE SEQUENCE</scope>
    <source>
        <strain evidence="1">DSM 11371</strain>
    </source>
</reference>
<evidence type="ECO:0000313" key="1">
    <source>
        <dbReference type="EMBL" id="GJG28645.1"/>
    </source>
</evidence>
<reference evidence="2 3" key="1">
    <citation type="submission" date="2017-08" db="EMBL/GenBank/DDBJ databases">
        <title>Comparative genomics of non-oral Prevotella species.</title>
        <authorList>
            <person name="Accetto T."/>
            <person name="Nograsek B."/>
            <person name="Avgustin G."/>
        </authorList>
    </citation>
    <scope>NUCLEOTIDE SEQUENCE [LARGE SCALE GENOMIC DNA]</scope>
    <source>
        <strain evidence="2 3">TC1-1</strain>
    </source>
</reference>
<dbReference type="EMBL" id="BPTR01000001">
    <property type="protein sequence ID" value="GJG28645.1"/>
    <property type="molecule type" value="Genomic_DNA"/>
</dbReference>
<dbReference type="Proteomes" id="UP000887043">
    <property type="component" value="Unassembled WGS sequence"/>
</dbReference>
<dbReference type="Proteomes" id="UP000216189">
    <property type="component" value="Unassembled WGS sequence"/>
</dbReference>
<proteinExistence type="predicted"/>
<accession>A0AA37MDZ1</accession>
<evidence type="ECO:0000313" key="3">
    <source>
        <dbReference type="Proteomes" id="UP000216189"/>
    </source>
</evidence>
<dbReference type="AlphaFoldDB" id="A0AA37MDZ1"/>
<keyword evidence="3" id="KW-1185">Reference proteome</keyword>
<dbReference type="EMBL" id="NPJF01000052">
    <property type="protein sequence ID" value="OYP53822.1"/>
    <property type="molecule type" value="Genomic_DNA"/>
</dbReference>
<gene>
    <name evidence="2" type="ORF">CIK91_10940</name>
    <name evidence="1" type="ORF">PRRU23_23450</name>
</gene>
<evidence type="ECO:0000313" key="4">
    <source>
        <dbReference type="Proteomes" id="UP000887043"/>
    </source>
</evidence>
<comment type="caution">
    <text evidence="1">The sequence shown here is derived from an EMBL/GenBank/DDBJ whole genome shotgun (WGS) entry which is preliminary data.</text>
</comment>
<evidence type="ECO:0000313" key="2">
    <source>
        <dbReference type="EMBL" id="OYP53822.1"/>
    </source>
</evidence>
<name>A0AA37MDZ1_SEGBR</name>
<organism evidence="1 4">
    <name type="scientific">Segatella bryantii</name>
    <name type="common">Prevotella bryantii</name>
    <dbReference type="NCBI Taxonomy" id="77095"/>
    <lineage>
        <taxon>Bacteria</taxon>
        <taxon>Pseudomonadati</taxon>
        <taxon>Bacteroidota</taxon>
        <taxon>Bacteroidia</taxon>
        <taxon>Bacteroidales</taxon>
        <taxon>Prevotellaceae</taxon>
        <taxon>Segatella</taxon>
    </lineage>
</organism>
<sequence>MLCLLCSTSCDKLEDSGAINDALPGLWILDYELLNNDTSIEVTYRYIEFDENGKVTLKGDNTEATGTYRAGDAAIFITYQESDGSERKLVWTILSFSNEQLIAESEITADNGNTYDAVVTLTK</sequence>